<dbReference type="SUPFAM" id="SSF52980">
    <property type="entry name" value="Restriction endonuclease-like"/>
    <property type="match status" value="1"/>
</dbReference>
<sequence length="210" mass="24553">MLKIRCSSLSKIMTEPKSKTEKLSVGAKTYIEDLAKEFVYNYQKVVTSKEMEKGTLVEPHAIQLINDVFFTSYEKNAERRENEWLTGECDIFVPTTKIIDVKSPWSLATFPATIFAGQNKDYEWQGRGYMMLWDVDLFEINYCMVNTPDELIRFEDPNVHYVDHIEPSLRVTRVPYERDSELEEKIKEKVEAAREYFNEVVDLIAMEHAA</sequence>
<protein>
    <recommendedName>
        <fullName evidence="4">YqaJ-like recombinase protein</fullName>
    </recommendedName>
</protein>
<evidence type="ECO:0008006" key="4">
    <source>
        <dbReference type="Google" id="ProtNLM"/>
    </source>
</evidence>
<dbReference type="KEGG" id="pacs:FAZ98_31950"/>
<dbReference type="Gene3D" id="3.90.320.10">
    <property type="match status" value="1"/>
</dbReference>
<accession>A0A7Z2GRD6</accession>
<dbReference type="InterPro" id="IPR011604">
    <property type="entry name" value="PDDEXK-like_dom_sf"/>
</dbReference>
<dbReference type="EMBL" id="CP046916">
    <property type="protein sequence ID" value="QGZ66314.1"/>
    <property type="molecule type" value="Genomic_DNA"/>
</dbReference>
<dbReference type="InterPro" id="IPR011335">
    <property type="entry name" value="Restrct_endonuc-II-like"/>
</dbReference>
<name>A0A7Z2GRD6_9BURK</name>
<gene>
    <name evidence="1" type="ORF">FAZ98_31465</name>
    <name evidence="2" type="ORF">FAZ98_31950</name>
</gene>
<dbReference type="KEGG" id="pacs:FAZ98_31465"/>
<dbReference type="OrthoDB" id="6711820at2"/>
<evidence type="ECO:0000313" key="2">
    <source>
        <dbReference type="EMBL" id="QGZ66883.1"/>
    </source>
</evidence>
<dbReference type="AlphaFoldDB" id="A0A7Z2GRD6"/>
<dbReference type="EMBL" id="CP046916">
    <property type="protein sequence ID" value="QGZ66883.1"/>
    <property type="molecule type" value="Genomic_DNA"/>
</dbReference>
<evidence type="ECO:0000313" key="3">
    <source>
        <dbReference type="Proteomes" id="UP000433577"/>
    </source>
</evidence>
<keyword evidence="3" id="KW-1185">Reference proteome</keyword>
<dbReference type="Proteomes" id="UP000433577">
    <property type="component" value="Chromosome 4"/>
</dbReference>
<proteinExistence type="predicted"/>
<organism evidence="1 3">
    <name type="scientific">Paraburkholderia acidisoli</name>
    <dbReference type="NCBI Taxonomy" id="2571748"/>
    <lineage>
        <taxon>Bacteria</taxon>
        <taxon>Pseudomonadati</taxon>
        <taxon>Pseudomonadota</taxon>
        <taxon>Betaproteobacteria</taxon>
        <taxon>Burkholderiales</taxon>
        <taxon>Burkholderiaceae</taxon>
        <taxon>Paraburkholderia</taxon>
    </lineage>
</organism>
<reference evidence="1 3" key="1">
    <citation type="submission" date="2019-12" db="EMBL/GenBank/DDBJ databases">
        <title>Paraburkholderia acidiphila 7Q-K02 sp. nov and Paraburkholderia acidisoli DHF22 sp. nov., two strains isolated from forest soil.</title>
        <authorList>
            <person name="Gao Z."/>
            <person name="Qiu L."/>
        </authorList>
    </citation>
    <scope>NUCLEOTIDE SEQUENCE [LARGE SCALE GENOMIC DNA]</scope>
    <source>
        <strain evidence="1 3">DHF22</strain>
    </source>
</reference>
<evidence type="ECO:0000313" key="1">
    <source>
        <dbReference type="EMBL" id="QGZ66314.1"/>
    </source>
</evidence>